<dbReference type="InterPro" id="IPR000182">
    <property type="entry name" value="GNAT_dom"/>
</dbReference>
<dbReference type="Gene3D" id="3.40.630.30">
    <property type="match status" value="1"/>
</dbReference>
<protein>
    <recommendedName>
        <fullName evidence="1">N-acetyltransferase domain-containing protein</fullName>
    </recommendedName>
</protein>
<name>A0A3B0XPQ7_9ZZZZ</name>
<dbReference type="SUPFAM" id="SSF55729">
    <property type="entry name" value="Acyl-CoA N-acyltransferases (Nat)"/>
    <property type="match status" value="1"/>
</dbReference>
<feature type="domain" description="N-acetyltransferase" evidence="1">
    <location>
        <begin position="26"/>
        <end position="180"/>
    </location>
</feature>
<dbReference type="InterPro" id="IPR016181">
    <property type="entry name" value="Acyl_CoA_acyltransferase"/>
</dbReference>
<gene>
    <name evidence="2" type="ORF">MNBD_GAMMA11-3424</name>
</gene>
<dbReference type="EMBL" id="UOFG01000281">
    <property type="protein sequence ID" value="VAW66680.1"/>
    <property type="molecule type" value="Genomic_DNA"/>
</dbReference>
<evidence type="ECO:0000259" key="1">
    <source>
        <dbReference type="PROSITE" id="PS51186"/>
    </source>
</evidence>
<dbReference type="Pfam" id="PF13302">
    <property type="entry name" value="Acetyltransf_3"/>
    <property type="match status" value="1"/>
</dbReference>
<proteinExistence type="predicted"/>
<reference evidence="2" key="1">
    <citation type="submission" date="2018-06" db="EMBL/GenBank/DDBJ databases">
        <authorList>
            <person name="Zhirakovskaya E."/>
        </authorList>
    </citation>
    <scope>NUCLEOTIDE SEQUENCE</scope>
</reference>
<dbReference type="PROSITE" id="PS51186">
    <property type="entry name" value="GNAT"/>
    <property type="match status" value="1"/>
</dbReference>
<dbReference type="PANTHER" id="PTHR43415:SF5">
    <property type="entry name" value="ACETYLTRANSFERASE"/>
    <property type="match status" value="1"/>
</dbReference>
<dbReference type="PANTHER" id="PTHR43415">
    <property type="entry name" value="SPERMIDINE N(1)-ACETYLTRANSFERASE"/>
    <property type="match status" value="1"/>
</dbReference>
<evidence type="ECO:0000313" key="2">
    <source>
        <dbReference type="EMBL" id="VAW66680.1"/>
    </source>
</evidence>
<dbReference type="AlphaFoldDB" id="A0A3B0XPQ7"/>
<organism evidence="2">
    <name type="scientific">hydrothermal vent metagenome</name>
    <dbReference type="NCBI Taxonomy" id="652676"/>
    <lineage>
        <taxon>unclassified sequences</taxon>
        <taxon>metagenomes</taxon>
        <taxon>ecological metagenomes</taxon>
    </lineage>
</organism>
<sequence>MSALKFTEWLNVHMNKIQHFIATNSIAMREFDENDFPCIYDMYINRDLLHLWSPNTEFESFLQFKEMLKRRFLYRWDHGLVFVEKKTDKIIGFAYCYSASEINKNACACVFIDQPYIGRSFALQSSYLYLSYLFEEVKYRKVYAEVYEYNTRCIHLLRHLGFDEEGCLKEHQLWEGKYWNQYVFSITNNLFENRCKQHKRIIERVTINE</sequence>
<dbReference type="GO" id="GO:0016747">
    <property type="term" value="F:acyltransferase activity, transferring groups other than amino-acyl groups"/>
    <property type="evidence" value="ECO:0007669"/>
    <property type="project" value="InterPro"/>
</dbReference>
<accession>A0A3B0XPQ7</accession>